<accession>A0A6J5N1F2</accession>
<reference evidence="1" key="1">
    <citation type="submission" date="2020-04" db="EMBL/GenBank/DDBJ databases">
        <authorList>
            <person name="Chiriac C."/>
            <person name="Salcher M."/>
            <person name="Ghai R."/>
            <person name="Kavagutti S V."/>
        </authorList>
    </citation>
    <scope>NUCLEOTIDE SEQUENCE</scope>
</reference>
<organism evidence="1">
    <name type="scientific">uncultured Caudovirales phage</name>
    <dbReference type="NCBI Taxonomy" id="2100421"/>
    <lineage>
        <taxon>Viruses</taxon>
        <taxon>Duplodnaviria</taxon>
        <taxon>Heunggongvirae</taxon>
        <taxon>Uroviricota</taxon>
        <taxon>Caudoviricetes</taxon>
        <taxon>Peduoviridae</taxon>
        <taxon>Maltschvirus</taxon>
        <taxon>Maltschvirus maltsch</taxon>
    </lineage>
</organism>
<gene>
    <name evidence="1" type="ORF">UFOVP621_12</name>
</gene>
<sequence length="135" mass="15576">MQGGDLSNETPRRAVVSVDCFLDREPIFKKVLGLVPYTSEEVTYNRAMLSRFWRYSNDNGLILELVGFGYSQKEMDEIMEDLDNLGTNPFRYAKAHRVVADLVAELPYRNELLCVIDIPTRALRYGSRYFDLGRV</sequence>
<dbReference type="EMBL" id="LR796586">
    <property type="protein sequence ID" value="CAB4152492.1"/>
    <property type="molecule type" value="Genomic_DNA"/>
</dbReference>
<evidence type="ECO:0000313" key="1">
    <source>
        <dbReference type="EMBL" id="CAB4152492.1"/>
    </source>
</evidence>
<name>A0A6J5N1F2_9CAUD</name>
<proteinExistence type="predicted"/>
<protein>
    <submittedName>
        <fullName evidence="1">Uncharacterized protein</fullName>
    </submittedName>
</protein>